<feature type="domain" description="Histidine kinase" evidence="15">
    <location>
        <begin position="343"/>
        <end position="561"/>
    </location>
</feature>
<evidence type="ECO:0000256" key="10">
    <source>
        <dbReference type="ARBA" id="ARBA00022840"/>
    </source>
</evidence>
<evidence type="ECO:0000256" key="13">
    <source>
        <dbReference type="ARBA" id="ARBA00023136"/>
    </source>
</evidence>
<evidence type="ECO:0000256" key="8">
    <source>
        <dbReference type="ARBA" id="ARBA00022741"/>
    </source>
</evidence>
<evidence type="ECO:0000256" key="7">
    <source>
        <dbReference type="ARBA" id="ARBA00022692"/>
    </source>
</evidence>
<comment type="caution">
    <text evidence="16">The sequence shown here is derived from an EMBL/GenBank/DDBJ whole genome shotgun (WGS) entry which is preliminary data.</text>
</comment>
<evidence type="ECO:0000256" key="14">
    <source>
        <dbReference type="SAM" id="Phobius"/>
    </source>
</evidence>
<dbReference type="Pfam" id="PF00512">
    <property type="entry name" value="HisKA"/>
    <property type="match status" value="1"/>
</dbReference>
<dbReference type="PANTHER" id="PTHR43065:SF46">
    <property type="entry name" value="C4-DICARBOXYLATE TRANSPORT SENSOR PROTEIN DCTB"/>
    <property type="match status" value="1"/>
</dbReference>
<keyword evidence="10" id="KW-0067">ATP-binding</keyword>
<evidence type="ECO:0000256" key="11">
    <source>
        <dbReference type="ARBA" id="ARBA00022989"/>
    </source>
</evidence>
<dbReference type="AlphaFoldDB" id="A0A8J6T4R4"/>
<dbReference type="Gene3D" id="3.30.450.20">
    <property type="entry name" value="PAS domain"/>
    <property type="match status" value="1"/>
</dbReference>
<dbReference type="CDD" id="cd00082">
    <property type="entry name" value="HisKA"/>
    <property type="match status" value="1"/>
</dbReference>
<dbReference type="EMBL" id="JACNJD010000238">
    <property type="protein sequence ID" value="MBC8177832.1"/>
    <property type="molecule type" value="Genomic_DNA"/>
</dbReference>
<evidence type="ECO:0000313" key="17">
    <source>
        <dbReference type="Proteomes" id="UP000650524"/>
    </source>
</evidence>
<dbReference type="GO" id="GO:0005524">
    <property type="term" value="F:ATP binding"/>
    <property type="evidence" value="ECO:0007669"/>
    <property type="project" value="UniProtKB-KW"/>
</dbReference>
<dbReference type="InterPro" id="IPR005467">
    <property type="entry name" value="His_kinase_dom"/>
</dbReference>
<evidence type="ECO:0000256" key="1">
    <source>
        <dbReference type="ARBA" id="ARBA00000085"/>
    </source>
</evidence>
<dbReference type="GO" id="GO:0005886">
    <property type="term" value="C:plasma membrane"/>
    <property type="evidence" value="ECO:0007669"/>
    <property type="project" value="UniProtKB-SubCell"/>
</dbReference>
<keyword evidence="7 14" id="KW-0812">Transmembrane</keyword>
<gene>
    <name evidence="16" type="ORF">H8E19_10545</name>
</gene>
<sequence>MDQDKGTHNGYYYSLTRNMLLVIILVAIMPMIVVSSIILYQFDISYHEKVHAHLEELVLKHKHNIDGFLKQKLGDIRLLGKTFSYEELRDESFLRDRLELLQEIYGPVFVDLGVVNDRGIQVAYAGPFKLGKALYSNAKWFQMAMKSDHVKSDVFLGLRGIPHFIIAVRENYNGQPWILRATVDFVAFNNLVENIRIGETGFAFILNRRGEFQTKPLFDLIANKEPYTDFLKDSEKFQDGVRIIERDDDAGNKVIYVAALLKHGDWLLVYQQKASDAFSDLRRTLRVTIAIMLLAGICIVVIAFILSKRMVNRVASADQEKEMMNEQIVETGKLASVGELASGIAHEINNPVAIMVEEAGWIEDLLEEEEFRGGENLDEFKRALEQIRTQGRRCKEITHKLLSFARKTDSRIQDVQLNDLIEELIALSAQRAKFANVDINVNLQENPPILHVSQTELQQILLNLINNALDAMEKTGGTLNVSSELEGDYIVVEVEDDGPGIPEANIVRIFDPFFTTKPVGKGTGLGLSICYGIIKKMGGDIIVKSTMEVGTTFRVKIPISKDEQTEA</sequence>
<proteinExistence type="predicted"/>
<comment type="catalytic activity">
    <reaction evidence="1">
        <text>ATP + protein L-histidine = ADP + protein N-phospho-L-histidine.</text>
        <dbReference type="EC" id="2.7.13.3"/>
    </reaction>
</comment>
<dbReference type="PANTHER" id="PTHR43065">
    <property type="entry name" value="SENSOR HISTIDINE KINASE"/>
    <property type="match status" value="1"/>
</dbReference>
<keyword evidence="9 16" id="KW-0418">Kinase</keyword>
<evidence type="ECO:0000259" key="15">
    <source>
        <dbReference type="PROSITE" id="PS50109"/>
    </source>
</evidence>
<dbReference type="SMART" id="SM00387">
    <property type="entry name" value="HATPase_c"/>
    <property type="match status" value="1"/>
</dbReference>
<dbReference type="Gene3D" id="1.10.287.130">
    <property type="match status" value="1"/>
</dbReference>
<organism evidence="16 17">
    <name type="scientific">Candidatus Desulfacyla euxinica</name>
    <dbReference type="NCBI Taxonomy" id="2841693"/>
    <lineage>
        <taxon>Bacteria</taxon>
        <taxon>Deltaproteobacteria</taxon>
        <taxon>Candidatus Desulfacyla</taxon>
    </lineage>
</organism>
<keyword evidence="4" id="KW-1003">Cell membrane</keyword>
<evidence type="ECO:0000256" key="4">
    <source>
        <dbReference type="ARBA" id="ARBA00022475"/>
    </source>
</evidence>
<dbReference type="Pfam" id="PF02518">
    <property type="entry name" value="HATPase_c"/>
    <property type="match status" value="1"/>
</dbReference>
<dbReference type="InterPro" id="IPR003661">
    <property type="entry name" value="HisK_dim/P_dom"/>
</dbReference>
<dbReference type="Pfam" id="PF02743">
    <property type="entry name" value="dCache_1"/>
    <property type="match status" value="1"/>
</dbReference>
<comment type="subcellular location">
    <subcellularLocation>
        <location evidence="2">Cell membrane</location>
        <topology evidence="2">Multi-pass membrane protein</topology>
    </subcellularLocation>
</comment>
<protein>
    <recommendedName>
        <fullName evidence="3">histidine kinase</fullName>
        <ecNumber evidence="3">2.7.13.3</ecNumber>
    </recommendedName>
</protein>
<evidence type="ECO:0000256" key="12">
    <source>
        <dbReference type="ARBA" id="ARBA00023012"/>
    </source>
</evidence>
<keyword evidence="12" id="KW-0902">Two-component regulatory system</keyword>
<accession>A0A8J6T4R4</accession>
<evidence type="ECO:0000256" key="2">
    <source>
        <dbReference type="ARBA" id="ARBA00004651"/>
    </source>
</evidence>
<dbReference type="InterPro" id="IPR036890">
    <property type="entry name" value="HATPase_C_sf"/>
</dbReference>
<evidence type="ECO:0000256" key="9">
    <source>
        <dbReference type="ARBA" id="ARBA00022777"/>
    </source>
</evidence>
<dbReference type="InterPro" id="IPR036097">
    <property type="entry name" value="HisK_dim/P_sf"/>
</dbReference>
<dbReference type="InterPro" id="IPR003594">
    <property type="entry name" value="HATPase_dom"/>
</dbReference>
<dbReference type="PROSITE" id="PS50109">
    <property type="entry name" value="HIS_KIN"/>
    <property type="match status" value="1"/>
</dbReference>
<keyword evidence="6" id="KW-0808">Transferase</keyword>
<dbReference type="GO" id="GO:0000155">
    <property type="term" value="F:phosphorelay sensor kinase activity"/>
    <property type="evidence" value="ECO:0007669"/>
    <property type="project" value="InterPro"/>
</dbReference>
<name>A0A8J6T4R4_9DELT</name>
<dbReference type="InterPro" id="IPR033479">
    <property type="entry name" value="dCache_1"/>
</dbReference>
<reference evidence="16 17" key="1">
    <citation type="submission" date="2020-08" db="EMBL/GenBank/DDBJ databases">
        <title>Bridging the membrane lipid divide: bacteria of the FCB group superphylum have the potential to synthesize archaeal ether lipids.</title>
        <authorList>
            <person name="Villanueva L."/>
            <person name="Von Meijenfeldt F.A.B."/>
            <person name="Westbye A.B."/>
            <person name="Yadav S."/>
            <person name="Hopmans E.C."/>
            <person name="Dutilh B.E."/>
            <person name="Sinninghe Damste J.S."/>
        </authorList>
    </citation>
    <scope>NUCLEOTIDE SEQUENCE [LARGE SCALE GENOMIC DNA]</scope>
    <source>
        <strain evidence="16">NIOZ-UU27</strain>
    </source>
</reference>
<dbReference type="Gene3D" id="3.30.565.10">
    <property type="entry name" value="Histidine kinase-like ATPase, C-terminal domain"/>
    <property type="match status" value="1"/>
</dbReference>
<feature type="transmembrane region" description="Helical" evidence="14">
    <location>
        <begin position="287"/>
        <end position="306"/>
    </location>
</feature>
<evidence type="ECO:0000256" key="3">
    <source>
        <dbReference type="ARBA" id="ARBA00012438"/>
    </source>
</evidence>
<dbReference type="PRINTS" id="PR00344">
    <property type="entry name" value="BCTRLSENSOR"/>
</dbReference>
<dbReference type="EC" id="2.7.13.3" evidence="3"/>
<dbReference type="SUPFAM" id="SSF55874">
    <property type="entry name" value="ATPase domain of HSP90 chaperone/DNA topoisomerase II/histidine kinase"/>
    <property type="match status" value="1"/>
</dbReference>
<dbReference type="InterPro" id="IPR004358">
    <property type="entry name" value="Sig_transdc_His_kin-like_C"/>
</dbReference>
<keyword evidence="11 14" id="KW-1133">Transmembrane helix</keyword>
<dbReference type="Proteomes" id="UP000650524">
    <property type="component" value="Unassembled WGS sequence"/>
</dbReference>
<keyword evidence="8" id="KW-0547">Nucleotide-binding</keyword>
<keyword evidence="13 14" id="KW-0472">Membrane</keyword>
<dbReference type="SUPFAM" id="SSF47384">
    <property type="entry name" value="Homodimeric domain of signal transducing histidine kinase"/>
    <property type="match status" value="1"/>
</dbReference>
<feature type="transmembrane region" description="Helical" evidence="14">
    <location>
        <begin position="20"/>
        <end position="40"/>
    </location>
</feature>
<evidence type="ECO:0000313" key="16">
    <source>
        <dbReference type="EMBL" id="MBC8177832.1"/>
    </source>
</evidence>
<evidence type="ECO:0000256" key="5">
    <source>
        <dbReference type="ARBA" id="ARBA00022553"/>
    </source>
</evidence>
<dbReference type="CDD" id="cd18774">
    <property type="entry name" value="PDC2_HK_sensor"/>
    <property type="match status" value="1"/>
</dbReference>
<keyword evidence="5" id="KW-0597">Phosphoprotein</keyword>
<dbReference type="SMART" id="SM00388">
    <property type="entry name" value="HisKA"/>
    <property type="match status" value="1"/>
</dbReference>
<evidence type="ECO:0000256" key="6">
    <source>
        <dbReference type="ARBA" id="ARBA00022679"/>
    </source>
</evidence>